<proteinExistence type="predicted"/>
<protein>
    <submittedName>
        <fullName evidence="1">Uncharacterized protein</fullName>
    </submittedName>
</protein>
<evidence type="ECO:0000313" key="1">
    <source>
        <dbReference type="EnsemblPlants" id="MELO3C033600.2.1"/>
    </source>
</evidence>
<sequence length="152" mass="16528">MEVTMSRARGIDSVKASNLLVTGSISMSICERTQANVSTARPELRKKTSRLEAVDTLSYFFMILETANLHRLPSQLPELFPSAAVLQKHNLDALPWVEVTVEETALPARSTCSSTSSKATSGFSTFILKAIKISICVLNSSASTINSPTFFL</sequence>
<dbReference type="EnsemblPlants" id="MELO3C033600.2.1">
    <property type="protein sequence ID" value="MELO3C033600.2.1"/>
    <property type="gene ID" value="MELO3C033600.2"/>
</dbReference>
<reference evidence="1" key="1">
    <citation type="submission" date="2023-03" db="UniProtKB">
        <authorList>
            <consortium name="EnsemblPlants"/>
        </authorList>
    </citation>
    <scope>IDENTIFICATION</scope>
</reference>
<dbReference type="Gramene" id="MELO3C033600.2.1">
    <property type="protein sequence ID" value="MELO3C033600.2.1"/>
    <property type="gene ID" value="MELO3C033600.2"/>
</dbReference>
<dbReference type="AlphaFoldDB" id="A0A9I9EH09"/>
<organism evidence="1">
    <name type="scientific">Cucumis melo</name>
    <name type="common">Muskmelon</name>
    <dbReference type="NCBI Taxonomy" id="3656"/>
    <lineage>
        <taxon>Eukaryota</taxon>
        <taxon>Viridiplantae</taxon>
        <taxon>Streptophyta</taxon>
        <taxon>Embryophyta</taxon>
        <taxon>Tracheophyta</taxon>
        <taxon>Spermatophyta</taxon>
        <taxon>Magnoliopsida</taxon>
        <taxon>eudicotyledons</taxon>
        <taxon>Gunneridae</taxon>
        <taxon>Pentapetalae</taxon>
        <taxon>rosids</taxon>
        <taxon>fabids</taxon>
        <taxon>Cucurbitales</taxon>
        <taxon>Cucurbitaceae</taxon>
        <taxon>Benincaseae</taxon>
        <taxon>Cucumis</taxon>
    </lineage>
</organism>
<name>A0A9I9EH09_CUCME</name>
<accession>A0A9I9EH09</accession>